<organism evidence="3 4">
    <name type="scientific">Xylophilus rhododendri</name>
    <dbReference type="NCBI Taxonomy" id="2697032"/>
    <lineage>
        <taxon>Bacteria</taxon>
        <taxon>Pseudomonadati</taxon>
        <taxon>Pseudomonadota</taxon>
        <taxon>Betaproteobacteria</taxon>
        <taxon>Burkholderiales</taxon>
        <taxon>Xylophilus</taxon>
    </lineage>
</organism>
<evidence type="ECO:0000256" key="1">
    <source>
        <dbReference type="SAM" id="MobiDB-lite"/>
    </source>
</evidence>
<name>A0A857J5C9_9BURK</name>
<dbReference type="SUPFAM" id="SSF159501">
    <property type="entry name" value="EreA/ChaN-like"/>
    <property type="match status" value="1"/>
</dbReference>
<evidence type="ECO:0000313" key="3">
    <source>
        <dbReference type="EMBL" id="QHI99180.1"/>
    </source>
</evidence>
<dbReference type="EMBL" id="CP047650">
    <property type="protein sequence ID" value="QHI99180.1"/>
    <property type="molecule type" value="Genomic_DNA"/>
</dbReference>
<dbReference type="KEGG" id="xyk:GT347_15060"/>
<dbReference type="Gene3D" id="1.10.8.760">
    <property type="entry name" value="Haem-binding uptake, Tiki superfamily, ChaN, domain 2"/>
    <property type="match status" value="1"/>
</dbReference>
<keyword evidence="4" id="KW-1185">Reference proteome</keyword>
<dbReference type="Gene3D" id="3.40.50.11550">
    <property type="match status" value="1"/>
</dbReference>
<sequence>MRRDGAGASAGTRPASAEDPDLLLFGERHDAPGQIDRVADALRQLAARDRLAAFAIEMAPAGTSTAALPRSAAALSIRQALQWDDKAWPWERYAPAITAAVVAGVPVLGANLPRADMAKAMADVSLDAQLAEPARAQLAVALRDGHCGLLPESRIPAMLRVQIARDRSMAHVMAESVVSGRTAVLLAGSGHVDSALGVPQHLPTHLTVRSIVLLADGDRTSGRFDATWATPAASRDDPCTALAGHMPAPAGR</sequence>
<dbReference type="AlphaFoldDB" id="A0A857J5C9"/>
<protein>
    <recommendedName>
        <fullName evidence="2">Haem-binding uptake Tiki superfamily ChaN domain-containing protein</fullName>
    </recommendedName>
</protein>
<dbReference type="InterPro" id="IPR007314">
    <property type="entry name" value="Cofac_haem-bd_dom"/>
</dbReference>
<gene>
    <name evidence="3" type="ORF">GT347_15060</name>
</gene>
<evidence type="ECO:0000313" key="4">
    <source>
        <dbReference type="Proteomes" id="UP000464787"/>
    </source>
</evidence>
<dbReference type="Proteomes" id="UP000464787">
    <property type="component" value="Chromosome"/>
</dbReference>
<feature type="region of interest" description="Disordered" evidence="1">
    <location>
        <begin position="1"/>
        <end position="20"/>
    </location>
</feature>
<accession>A0A857J5C9</accession>
<dbReference type="RefSeq" id="WP_160552961.1">
    <property type="nucleotide sequence ID" value="NZ_CP047650.1"/>
</dbReference>
<dbReference type="Pfam" id="PF04187">
    <property type="entry name" value="Cofac_haem_bdg"/>
    <property type="match status" value="1"/>
</dbReference>
<proteinExistence type="predicted"/>
<dbReference type="CDD" id="cd14727">
    <property type="entry name" value="ChanN-like"/>
    <property type="match status" value="1"/>
</dbReference>
<evidence type="ECO:0000259" key="2">
    <source>
        <dbReference type="Pfam" id="PF04187"/>
    </source>
</evidence>
<feature type="domain" description="Haem-binding uptake Tiki superfamily ChaN" evidence="2">
    <location>
        <begin position="17"/>
        <end position="202"/>
    </location>
</feature>
<reference evidence="3 4" key="1">
    <citation type="submission" date="2020-01" db="EMBL/GenBank/DDBJ databases">
        <title>Genome sequencing of strain KACC 21265.</title>
        <authorList>
            <person name="Heo J."/>
            <person name="Kim S.-J."/>
            <person name="Kim J.-S."/>
            <person name="Hong S.-B."/>
            <person name="Kwon S.-W."/>
        </authorList>
    </citation>
    <scope>NUCLEOTIDE SEQUENCE [LARGE SCALE GENOMIC DNA]</scope>
    <source>
        <strain evidence="3 4">KACC 21265</strain>
    </source>
</reference>